<dbReference type="AlphaFoldDB" id="A0A3M0CEM5"/>
<feature type="compositionally biased region" description="Low complexity" evidence="1">
    <location>
        <begin position="14"/>
        <end position="46"/>
    </location>
</feature>
<evidence type="ECO:0000256" key="2">
    <source>
        <dbReference type="SAM" id="Phobius"/>
    </source>
</evidence>
<dbReference type="Proteomes" id="UP000271227">
    <property type="component" value="Unassembled WGS sequence"/>
</dbReference>
<dbReference type="InterPro" id="IPR019886">
    <property type="entry name" value="Na_symporter_ssu"/>
</dbReference>
<proteinExistence type="predicted"/>
<dbReference type="Pfam" id="PF13937">
    <property type="entry name" value="DUF4212"/>
    <property type="match status" value="1"/>
</dbReference>
<dbReference type="EMBL" id="REFR01000011">
    <property type="protein sequence ID" value="RMB08208.1"/>
    <property type="molecule type" value="Genomic_DNA"/>
</dbReference>
<protein>
    <submittedName>
        <fullName evidence="4">Putative solute:sodium symporter small subunit</fullName>
    </submittedName>
</protein>
<keyword evidence="5" id="KW-1185">Reference proteome</keyword>
<dbReference type="NCBIfam" id="TIGR03647">
    <property type="entry name" value="Na_symport_sm"/>
    <property type="match status" value="1"/>
</dbReference>
<keyword evidence="2" id="KW-0472">Membrane</keyword>
<accession>A0A3M0CEM5</accession>
<reference evidence="4 5" key="1">
    <citation type="submission" date="2018-10" db="EMBL/GenBank/DDBJ databases">
        <title>Genomic Encyclopedia of Archaeal and Bacterial Type Strains, Phase II (KMG-II): from individual species to whole genera.</title>
        <authorList>
            <person name="Goeker M."/>
        </authorList>
    </citation>
    <scope>NUCLEOTIDE SEQUENCE [LARGE SCALE GENOMIC DNA]</scope>
    <source>
        <strain evidence="4 5">DSM 25217</strain>
    </source>
</reference>
<feature type="region of interest" description="Disordered" evidence="1">
    <location>
        <begin position="1"/>
        <end position="46"/>
    </location>
</feature>
<feature type="transmembrane region" description="Helical" evidence="2">
    <location>
        <begin position="93"/>
        <end position="112"/>
    </location>
</feature>
<dbReference type="InParanoid" id="A0A3M0CEM5"/>
<keyword evidence="2" id="KW-1133">Transmembrane helix</keyword>
<dbReference type="OrthoDB" id="9797746at2"/>
<sequence>MAYTEPPSTGGDAGPDAQGAQPRNDQSQTTQPATAPAGSSPAASSADVNRYWKANLSLLGKLLAVWFIASFLFGILLVDVLNQVPFFGFKLGFWFAQQGSIYTFVALIFVYARQMKKLDRQFGVED</sequence>
<evidence type="ECO:0000256" key="1">
    <source>
        <dbReference type="SAM" id="MobiDB-lite"/>
    </source>
</evidence>
<feature type="domain" description="Sodium symporter small subunit" evidence="3">
    <location>
        <begin position="49"/>
        <end position="125"/>
    </location>
</feature>
<keyword evidence="2" id="KW-0812">Transmembrane</keyword>
<evidence type="ECO:0000259" key="3">
    <source>
        <dbReference type="Pfam" id="PF13937"/>
    </source>
</evidence>
<gene>
    <name evidence="4" type="ORF">BXY39_2304</name>
</gene>
<comment type="caution">
    <text evidence="4">The sequence shown here is derived from an EMBL/GenBank/DDBJ whole genome shotgun (WGS) entry which is preliminary data.</text>
</comment>
<evidence type="ECO:0000313" key="4">
    <source>
        <dbReference type="EMBL" id="RMB08208.1"/>
    </source>
</evidence>
<name>A0A3M0CEM5_9PROT</name>
<organism evidence="4 5">
    <name type="scientific">Eilatimonas milleporae</name>
    <dbReference type="NCBI Taxonomy" id="911205"/>
    <lineage>
        <taxon>Bacteria</taxon>
        <taxon>Pseudomonadati</taxon>
        <taxon>Pseudomonadota</taxon>
        <taxon>Alphaproteobacteria</taxon>
        <taxon>Kordiimonadales</taxon>
        <taxon>Kordiimonadaceae</taxon>
        <taxon>Eilatimonas</taxon>
    </lineage>
</organism>
<evidence type="ECO:0000313" key="5">
    <source>
        <dbReference type="Proteomes" id="UP000271227"/>
    </source>
</evidence>
<feature type="transmembrane region" description="Helical" evidence="2">
    <location>
        <begin position="58"/>
        <end position="81"/>
    </location>
</feature>